<dbReference type="RefSeq" id="WP_054341990.1">
    <property type="nucleotide sequence ID" value="NZ_FTOE01000012.1"/>
</dbReference>
<keyword evidence="1" id="KW-0812">Transmembrane</keyword>
<feature type="transmembrane region" description="Helical" evidence="1">
    <location>
        <begin position="6"/>
        <end position="25"/>
    </location>
</feature>
<name>A0A1N7P3P3_9GAMM</name>
<sequence>MKLLLTSIVVIFSAIIIYFFVLGYISKKGQPLGLVDSKLAPCSQKPNCVCSEYPADLTHYVQPLDVVVDAANVKNTPALVMATVKKAVIEAGGKLQPVSTSEKDYYLAATFKSSLFGFIDDVEMRFDIEGRKLHLRSASRVGRSDFGMNRKRMKKLSESITRRLR</sequence>
<dbReference type="STRING" id="619304.SAMN05421760_11285"/>
<evidence type="ECO:0000313" key="2">
    <source>
        <dbReference type="EMBL" id="SIT05059.1"/>
    </source>
</evidence>
<evidence type="ECO:0000313" key="3">
    <source>
        <dbReference type="Proteomes" id="UP000185999"/>
    </source>
</evidence>
<dbReference type="EMBL" id="FTOE01000012">
    <property type="protein sequence ID" value="SIT05059.1"/>
    <property type="molecule type" value="Genomic_DNA"/>
</dbReference>
<keyword evidence="3" id="KW-1185">Reference proteome</keyword>
<dbReference type="PANTHER" id="PTHR34801">
    <property type="entry name" value="EXPRESSED PROTEIN"/>
    <property type="match status" value="1"/>
</dbReference>
<accession>A0A1N7P3P3</accession>
<dbReference type="AlphaFoldDB" id="A0A1N7P3P3"/>
<evidence type="ECO:0000256" key="1">
    <source>
        <dbReference type="SAM" id="Phobius"/>
    </source>
</evidence>
<organism evidence="2 3">
    <name type="scientific">Neptunomonas antarctica</name>
    <dbReference type="NCBI Taxonomy" id="619304"/>
    <lineage>
        <taxon>Bacteria</taxon>
        <taxon>Pseudomonadati</taxon>
        <taxon>Pseudomonadota</taxon>
        <taxon>Gammaproteobacteria</taxon>
        <taxon>Oceanospirillales</taxon>
        <taxon>Oceanospirillaceae</taxon>
        <taxon>Neptunomonas</taxon>
    </lineage>
</organism>
<dbReference type="Proteomes" id="UP000185999">
    <property type="component" value="Unassembled WGS sequence"/>
</dbReference>
<dbReference type="PANTHER" id="PTHR34801:SF6">
    <property type="entry name" value="SLL1620 PROTEIN"/>
    <property type="match status" value="1"/>
</dbReference>
<reference evidence="3" key="1">
    <citation type="submission" date="2017-01" db="EMBL/GenBank/DDBJ databases">
        <authorList>
            <person name="Varghese N."/>
            <person name="Submissions S."/>
        </authorList>
    </citation>
    <scope>NUCLEOTIDE SEQUENCE [LARGE SCALE GENOMIC DNA]</scope>
    <source>
        <strain evidence="3">DSM 22306</strain>
    </source>
</reference>
<dbReference type="Pfam" id="PF07386">
    <property type="entry name" value="DUF1499"/>
    <property type="match status" value="1"/>
</dbReference>
<dbReference type="PIRSF" id="PIRSF026426">
    <property type="entry name" value="DUF1499"/>
    <property type="match status" value="1"/>
</dbReference>
<dbReference type="OrthoDB" id="9793534at2"/>
<protein>
    <submittedName>
        <fullName evidence="2">Uncharacterized conserved protein, DUF1499 family</fullName>
    </submittedName>
</protein>
<keyword evidence="1" id="KW-1133">Transmembrane helix</keyword>
<dbReference type="InterPro" id="IPR010865">
    <property type="entry name" value="DUF1499"/>
</dbReference>
<proteinExistence type="predicted"/>
<gene>
    <name evidence="2" type="ORF">SAMN05421760_11285</name>
</gene>
<keyword evidence="1" id="KW-0472">Membrane</keyword>